<dbReference type="EC" id="2.1.1.72" evidence="1"/>
<dbReference type="GO" id="GO:0003677">
    <property type="term" value="F:DNA binding"/>
    <property type="evidence" value="ECO:0007669"/>
    <property type="project" value="UniProtKB-KW"/>
</dbReference>
<comment type="catalytic activity">
    <reaction evidence="7">
        <text>a 2'-deoxyadenosine in DNA + S-adenosyl-L-methionine = an N(6)-methyl-2'-deoxyadenosine in DNA + S-adenosyl-L-homocysteine + H(+)</text>
        <dbReference type="Rhea" id="RHEA:15197"/>
        <dbReference type="Rhea" id="RHEA-COMP:12418"/>
        <dbReference type="Rhea" id="RHEA-COMP:12419"/>
        <dbReference type="ChEBI" id="CHEBI:15378"/>
        <dbReference type="ChEBI" id="CHEBI:57856"/>
        <dbReference type="ChEBI" id="CHEBI:59789"/>
        <dbReference type="ChEBI" id="CHEBI:90615"/>
        <dbReference type="ChEBI" id="CHEBI:90616"/>
        <dbReference type="EC" id="2.1.1.72"/>
    </reaction>
</comment>
<keyword evidence="5" id="KW-0680">Restriction system</keyword>
<keyword evidence="3" id="KW-0808">Transferase</keyword>
<dbReference type="EMBL" id="CP029145">
    <property type="protein sequence ID" value="AWM31603.1"/>
    <property type="molecule type" value="Genomic_DNA"/>
</dbReference>
<dbReference type="OrthoDB" id="32195at2"/>
<dbReference type="PROSITE" id="PS00092">
    <property type="entry name" value="N6_MTASE"/>
    <property type="match status" value="1"/>
</dbReference>
<dbReference type="PRINTS" id="PR00507">
    <property type="entry name" value="N12N6MTFRASE"/>
</dbReference>
<evidence type="ECO:0000313" key="12">
    <source>
        <dbReference type="EMBL" id="AWM31603.1"/>
    </source>
</evidence>
<evidence type="ECO:0000259" key="9">
    <source>
        <dbReference type="Pfam" id="PF12950"/>
    </source>
</evidence>
<dbReference type="RefSeq" id="WP_109652514.1">
    <property type="nucleotide sequence ID" value="NZ_CP029145.1"/>
</dbReference>
<dbReference type="Gene3D" id="3.40.50.150">
    <property type="entry name" value="Vaccinia Virus protein VP39"/>
    <property type="match status" value="1"/>
</dbReference>
<evidence type="ECO:0000259" key="11">
    <source>
        <dbReference type="Pfam" id="PF25120"/>
    </source>
</evidence>
<evidence type="ECO:0000256" key="1">
    <source>
        <dbReference type="ARBA" id="ARBA00011900"/>
    </source>
</evidence>
<proteinExistence type="predicted"/>
<dbReference type="InterPro" id="IPR055573">
    <property type="entry name" value="DUF7149"/>
</dbReference>
<keyword evidence="4" id="KW-0949">S-adenosyl-L-methionine</keyword>
<evidence type="ECO:0000256" key="3">
    <source>
        <dbReference type="ARBA" id="ARBA00022679"/>
    </source>
</evidence>
<dbReference type="InterPro" id="IPR011639">
    <property type="entry name" value="MethylTrfase_TaqI-like_dom"/>
</dbReference>
<keyword evidence="6" id="KW-0238">DNA-binding</keyword>
<feature type="domain" description="TaqI-like C-terminal specificity" evidence="9">
    <location>
        <begin position="1055"/>
        <end position="1229"/>
    </location>
</feature>
<keyword evidence="13" id="KW-1185">Reference proteome</keyword>
<dbReference type="InterPro" id="IPR050953">
    <property type="entry name" value="N4_N6_ade-DNA_methylase"/>
</dbReference>
<dbReference type="KEGG" id="hnv:DDQ68_01635"/>
<keyword evidence="2" id="KW-0489">Methyltransferase</keyword>
<dbReference type="InterPro" id="IPR025931">
    <property type="entry name" value="TaqI_C"/>
</dbReference>
<dbReference type="InterPro" id="IPR056716">
    <property type="entry name" value="DUF7814"/>
</dbReference>
<feature type="domain" description="Type II methyltransferase M.TaqI-like" evidence="8">
    <location>
        <begin position="642"/>
        <end position="935"/>
    </location>
</feature>
<dbReference type="Pfam" id="PF07669">
    <property type="entry name" value="Eco57I"/>
    <property type="match status" value="1"/>
</dbReference>
<evidence type="ECO:0000313" key="13">
    <source>
        <dbReference type="Proteomes" id="UP000245999"/>
    </source>
</evidence>
<sequence length="1277" mass="144131">MLTPVFRTPAQVLNLSFRRQKPTQDELDSFQAARQQLLADLNPAEDEENAKKRIGSFLERVLPGYDFNNRSKRDFVMRRGPATTDPVGVIFEMKHLSKKKEMPTATDLNRRALHQLVYYYMQDRADHSGDTVTHLAITDGHDWYVFDGHDFDRLFWCNAEFKKQFRQFEAGGYTSKKREFFYDDIAQPFLAAMEGELRVAHADLADPAGGLSGQIQLLKLFSATHLLRLPLPGADGNTLNRAFYTELLYLMGLEEVSDKGRKLIRRCAPERRHAAALLENAIEQLRAENLLERLPAAERAAYGSDADPERQCEEIALALCLTWVSRLLFLKLLEGQLRRYHGPQAEAFRFLSPDAVQEYDHLNRLFYRVLNRPVAARGPREQAEFGRVPYLNSTLFEPAALEQATLRISNLDDHLRLPLLAGKAGKSVLAADPQAPASALAYLMRFLEAYDFSSEGGEEVQPQAKALISASVLGLIFEKINGYRDGSFYTPGFVTMYMCRHTLRRAVVRHFAQRYGWAATTLAELRDYVQEQPPAARAGLAAHFATLRVCDPAVGSGHFLVSALNELLVIKSYLRLLRDEEGALPCQLSIDRDELVVQDDDGHFVPYRATYDPATGQRTVGAAFTRLQRALFREKRQLLEHTLFGVDLNPNSVRICRLRLWIELLKHAYYRPEGGFQELEVLPNLDLNIQPGNSLLARFPLGEDLSDIFKDPRYALAAYRDAVAAYFNATGHAAKSELQVFLANLRQHFRATISRRDPLRKRIAALNDDLRRVELDAVPDLFGKIKLREEDAWAQTTVLHKRLEPLETELREREQGTLFRDAFEWRFEFPEILHPDGSFRGFDVVIGNPPYIRQEELAGPFKRHLQQQFVASDNRADLYVYFIELGLKLLAPGGELSFITSNKWLSTGFGLPLRRWLPAHHTLLEYVDFGDLYVFPQTKAYPAILSVRRTAPAEGSHFRAALIPALPPPALEALVATHARQVAQSSLQETGWTLSDAPGQSRLDALKAAGTPLGEYVNGRMYRGILTGLNPAFVITADTRARLVAEDARSAEVIKPFLAGRDLKRYRQPQHESHLILLPSGWTRQQLGWTKNKRGSYSVPPAQPKFATPWEALLASYPAIASYLLPFETAATARSDKGNYWWELRACDYYSLFAGDKIMWKEIATYQEFTLDTGGNYANNKTFFIPGHDLFLLGVLNSASAFFFLQQVTTKMKDNAMAMQIPQVSQLPIPPATVEEQATIAGWVQQVLTAKAADPAADTGALEQRIDAEVARLFGVE</sequence>
<organism evidence="12 13">
    <name type="scientific">Hymenobacter nivis</name>
    <dbReference type="NCBI Taxonomy" id="1850093"/>
    <lineage>
        <taxon>Bacteria</taxon>
        <taxon>Pseudomonadati</taxon>
        <taxon>Bacteroidota</taxon>
        <taxon>Cytophagia</taxon>
        <taxon>Cytophagales</taxon>
        <taxon>Hymenobacteraceae</taxon>
        <taxon>Hymenobacter</taxon>
    </lineage>
</organism>
<dbReference type="AlphaFoldDB" id="A0A2Z3GDQ9"/>
<accession>A0A2Z3GDQ9</accession>
<feature type="domain" description="DUF7814" evidence="11">
    <location>
        <begin position="237"/>
        <end position="468"/>
    </location>
</feature>
<dbReference type="GO" id="GO:0009307">
    <property type="term" value="P:DNA restriction-modification system"/>
    <property type="evidence" value="ECO:0007669"/>
    <property type="project" value="UniProtKB-KW"/>
</dbReference>
<evidence type="ECO:0000259" key="10">
    <source>
        <dbReference type="Pfam" id="PF23653"/>
    </source>
</evidence>
<dbReference type="GO" id="GO:0032259">
    <property type="term" value="P:methylation"/>
    <property type="evidence" value="ECO:0007669"/>
    <property type="project" value="UniProtKB-KW"/>
</dbReference>
<dbReference type="PANTHER" id="PTHR33841:SF1">
    <property type="entry name" value="DNA METHYLTRANSFERASE A"/>
    <property type="match status" value="1"/>
</dbReference>
<evidence type="ECO:0000256" key="2">
    <source>
        <dbReference type="ARBA" id="ARBA00022603"/>
    </source>
</evidence>
<dbReference type="InterPro" id="IPR029063">
    <property type="entry name" value="SAM-dependent_MTases_sf"/>
</dbReference>
<dbReference type="GO" id="GO:0009007">
    <property type="term" value="F:site-specific DNA-methyltransferase (adenine-specific) activity"/>
    <property type="evidence" value="ECO:0007669"/>
    <property type="project" value="UniProtKB-EC"/>
</dbReference>
<evidence type="ECO:0000256" key="4">
    <source>
        <dbReference type="ARBA" id="ARBA00022691"/>
    </source>
</evidence>
<dbReference type="REBASE" id="252668">
    <property type="entry name" value="Hni11535ORF1635P"/>
</dbReference>
<dbReference type="Pfam" id="PF12950">
    <property type="entry name" value="TaqI_C"/>
    <property type="match status" value="1"/>
</dbReference>
<evidence type="ECO:0000259" key="8">
    <source>
        <dbReference type="Pfam" id="PF07669"/>
    </source>
</evidence>
<feature type="domain" description="DUF7149" evidence="10">
    <location>
        <begin position="8"/>
        <end position="231"/>
    </location>
</feature>
<evidence type="ECO:0000256" key="5">
    <source>
        <dbReference type="ARBA" id="ARBA00022747"/>
    </source>
</evidence>
<name>A0A2Z3GDQ9_9BACT</name>
<dbReference type="InterPro" id="IPR002052">
    <property type="entry name" value="DNA_methylase_N6_adenine_CS"/>
</dbReference>
<dbReference type="SUPFAM" id="SSF53335">
    <property type="entry name" value="S-adenosyl-L-methionine-dependent methyltransferases"/>
    <property type="match status" value="1"/>
</dbReference>
<dbReference type="Pfam" id="PF25120">
    <property type="entry name" value="DUF7814"/>
    <property type="match status" value="1"/>
</dbReference>
<dbReference type="PANTHER" id="PTHR33841">
    <property type="entry name" value="DNA METHYLTRANSFERASE YEEA-RELATED"/>
    <property type="match status" value="1"/>
</dbReference>
<dbReference type="Proteomes" id="UP000245999">
    <property type="component" value="Chromosome"/>
</dbReference>
<reference evidence="13" key="1">
    <citation type="submission" date="2018-04" db="EMBL/GenBank/DDBJ databases">
        <title>Complete genome of Antarctic heterotrophic bacterium Hymenobacter nivis.</title>
        <authorList>
            <person name="Terashima M."/>
        </authorList>
    </citation>
    <scope>NUCLEOTIDE SEQUENCE [LARGE SCALE GENOMIC DNA]</scope>
    <source>
        <strain evidence="13">NBRC 111535</strain>
    </source>
</reference>
<evidence type="ECO:0000256" key="7">
    <source>
        <dbReference type="ARBA" id="ARBA00047942"/>
    </source>
</evidence>
<protein>
    <recommendedName>
        <fullName evidence="1">site-specific DNA-methyltransferase (adenine-specific)</fullName>
        <ecNumber evidence="1">2.1.1.72</ecNumber>
    </recommendedName>
</protein>
<gene>
    <name evidence="12" type="ORF">DDQ68_01635</name>
</gene>
<dbReference type="Pfam" id="PF23653">
    <property type="entry name" value="DUF7149"/>
    <property type="match status" value="1"/>
</dbReference>
<evidence type="ECO:0000256" key="6">
    <source>
        <dbReference type="ARBA" id="ARBA00023125"/>
    </source>
</evidence>